<accession>A0A914YSA8</accession>
<dbReference type="AlphaFoldDB" id="A0A914YSA8"/>
<dbReference type="Proteomes" id="UP000887577">
    <property type="component" value="Unplaced"/>
</dbReference>
<feature type="compositionally biased region" description="Basic and acidic residues" evidence="1">
    <location>
        <begin position="92"/>
        <end position="107"/>
    </location>
</feature>
<evidence type="ECO:0000313" key="3">
    <source>
        <dbReference type="WBParaSite" id="PSU_v2.g2538.t1"/>
    </source>
</evidence>
<protein>
    <submittedName>
        <fullName evidence="3">Uncharacterized protein</fullName>
    </submittedName>
</protein>
<dbReference type="WBParaSite" id="PSU_v2.g2538.t1">
    <property type="protein sequence ID" value="PSU_v2.g2538.t1"/>
    <property type="gene ID" value="PSU_v2.g2538"/>
</dbReference>
<evidence type="ECO:0000256" key="1">
    <source>
        <dbReference type="SAM" id="MobiDB-lite"/>
    </source>
</evidence>
<organism evidence="2 3">
    <name type="scientific">Panagrolaimus superbus</name>
    <dbReference type="NCBI Taxonomy" id="310955"/>
    <lineage>
        <taxon>Eukaryota</taxon>
        <taxon>Metazoa</taxon>
        <taxon>Ecdysozoa</taxon>
        <taxon>Nematoda</taxon>
        <taxon>Chromadorea</taxon>
        <taxon>Rhabditida</taxon>
        <taxon>Tylenchina</taxon>
        <taxon>Panagrolaimomorpha</taxon>
        <taxon>Panagrolaimoidea</taxon>
        <taxon>Panagrolaimidae</taxon>
        <taxon>Panagrolaimus</taxon>
    </lineage>
</organism>
<reference evidence="3" key="1">
    <citation type="submission" date="2022-11" db="UniProtKB">
        <authorList>
            <consortium name="WormBaseParasite"/>
        </authorList>
    </citation>
    <scope>IDENTIFICATION</scope>
</reference>
<proteinExistence type="predicted"/>
<feature type="region of interest" description="Disordered" evidence="1">
    <location>
        <begin position="58"/>
        <end position="119"/>
    </location>
</feature>
<name>A0A914YSA8_9BILA</name>
<feature type="compositionally biased region" description="Basic residues" evidence="1">
    <location>
        <begin position="58"/>
        <end position="69"/>
    </location>
</feature>
<sequence>MSAGLAEACKSNLCQNLIFLENKISPNVMYRMGAQSDAKNREKYSGIKRQKFEEWLEKRHRRKRSKRRKAGSEMPEIDEAQAFIDIHIQPSKNKDPKKSETVKEKSKPQQQQQSDDEEE</sequence>
<keyword evidence="2" id="KW-1185">Reference proteome</keyword>
<evidence type="ECO:0000313" key="2">
    <source>
        <dbReference type="Proteomes" id="UP000887577"/>
    </source>
</evidence>